<feature type="transmembrane region" description="Helical" evidence="2">
    <location>
        <begin position="255"/>
        <end position="275"/>
    </location>
</feature>
<feature type="domain" description="EamA" evidence="3">
    <location>
        <begin position="155"/>
        <end position="296"/>
    </location>
</feature>
<keyword evidence="2" id="KW-0472">Membrane</keyword>
<organism evidence="4 5">
    <name type="scientific">Sinosporangium siamense</name>
    <dbReference type="NCBI Taxonomy" id="1367973"/>
    <lineage>
        <taxon>Bacteria</taxon>
        <taxon>Bacillati</taxon>
        <taxon>Actinomycetota</taxon>
        <taxon>Actinomycetes</taxon>
        <taxon>Streptosporangiales</taxon>
        <taxon>Streptosporangiaceae</taxon>
        <taxon>Sinosporangium</taxon>
    </lineage>
</organism>
<feature type="transmembrane region" description="Helical" evidence="2">
    <location>
        <begin position="127"/>
        <end position="148"/>
    </location>
</feature>
<accession>A0A919V736</accession>
<feature type="transmembrane region" description="Helical" evidence="2">
    <location>
        <begin position="154"/>
        <end position="173"/>
    </location>
</feature>
<dbReference type="GO" id="GO:0016020">
    <property type="term" value="C:membrane"/>
    <property type="evidence" value="ECO:0007669"/>
    <property type="project" value="InterPro"/>
</dbReference>
<keyword evidence="2" id="KW-0812">Transmembrane</keyword>
<dbReference type="Proteomes" id="UP000606172">
    <property type="component" value="Unassembled WGS sequence"/>
</dbReference>
<evidence type="ECO:0000259" key="3">
    <source>
        <dbReference type="Pfam" id="PF00892"/>
    </source>
</evidence>
<protein>
    <submittedName>
        <fullName evidence="4">Membrane protein</fullName>
    </submittedName>
</protein>
<dbReference type="EMBL" id="BOOW01000020">
    <property type="protein sequence ID" value="GII93078.1"/>
    <property type="molecule type" value="Genomic_DNA"/>
</dbReference>
<keyword evidence="5" id="KW-1185">Reference proteome</keyword>
<dbReference type="PANTHER" id="PTHR22911:SF79">
    <property type="entry name" value="MOBA-LIKE NTP TRANSFERASE DOMAIN-CONTAINING PROTEIN"/>
    <property type="match status" value="1"/>
</dbReference>
<comment type="similarity">
    <text evidence="1">Belongs to the EamA transporter family.</text>
</comment>
<sequence>MLGVAGRRGGLAVALVSVVCFSLSGPTAKFLGAAGFAPLEAVWMRMAAAGLILMAALAVFRPRALRIPRKSLPHFALYAAVAVAGMQALFFLALTRLPVGVTLLIEYTSPVAVVFWVRFVRKVRLPLAAFAGALIAVAGLAIVVEVWAGLKIDALGLLLALGAAACCAGYFLLSDSFADEIDPFGLVAWGLIGAATVLIPISQPWNIPWERLGGTATVGTTTLPALVPFAALVLGATVIAYLTSIVALRRLSAAVGSTVASLEVIAGSLAAFVLLGEALGLHQILGGLIVLAGALIAQTAVVRPSPVTAPPVPEMAGAPT</sequence>
<evidence type="ECO:0000256" key="1">
    <source>
        <dbReference type="ARBA" id="ARBA00007362"/>
    </source>
</evidence>
<feature type="transmembrane region" description="Helical" evidence="2">
    <location>
        <begin position="185"/>
        <end position="205"/>
    </location>
</feature>
<comment type="caution">
    <text evidence="4">The sequence shown here is derived from an EMBL/GenBank/DDBJ whole genome shotgun (WGS) entry which is preliminary data.</text>
</comment>
<feature type="transmembrane region" description="Helical" evidence="2">
    <location>
        <begin position="225"/>
        <end position="248"/>
    </location>
</feature>
<dbReference type="Pfam" id="PF00892">
    <property type="entry name" value="EamA"/>
    <property type="match status" value="2"/>
</dbReference>
<dbReference type="InterPro" id="IPR000620">
    <property type="entry name" value="EamA_dom"/>
</dbReference>
<feature type="transmembrane region" description="Helical" evidence="2">
    <location>
        <begin position="99"/>
        <end position="120"/>
    </location>
</feature>
<evidence type="ECO:0000313" key="4">
    <source>
        <dbReference type="EMBL" id="GII93078.1"/>
    </source>
</evidence>
<name>A0A919V736_9ACTN</name>
<feature type="transmembrane region" description="Helical" evidence="2">
    <location>
        <begin position="72"/>
        <end position="93"/>
    </location>
</feature>
<dbReference type="AlphaFoldDB" id="A0A919V736"/>
<evidence type="ECO:0000256" key="2">
    <source>
        <dbReference type="SAM" id="Phobius"/>
    </source>
</evidence>
<keyword evidence="2" id="KW-1133">Transmembrane helix</keyword>
<dbReference type="RefSeq" id="WP_204026330.1">
    <property type="nucleotide sequence ID" value="NZ_BOOW01000020.1"/>
</dbReference>
<gene>
    <name evidence="4" type="ORF">Ssi02_33090</name>
</gene>
<dbReference type="PANTHER" id="PTHR22911">
    <property type="entry name" value="ACYL-MALONYL CONDENSING ENZYME-RELATED"/>
    <property type="match status" value="1"/>
</dbReference>
<feature type="domain" description="EamA" evidence="3">
    <location>
        <begin position="10"/>
        <end position="144"/>
    </location>
</feature>
<feature type="transmembrane region" description="Helical" evidence="2">
    <location>
        <begin position="281"/>
        <end position="302"/>
    </location>
</feature>
<feature type="transmembrane region" description="Helical" evidence="2">
    <location>
        <begin position="43"/>
        <end position="60"/>
    </location>
</feature>
<dbReference type="SUPFAM" id="SSF103481">
    <property type="entry name" value="Multidrug resistance efflux transporter EmrE"/>
    <property type="match status" value="2"/>
</dbReference>
<reference evidence="4" key="1">
    <citation type="submission" date="2021-01" db="EMBL/GenBank/DDBJ databases">
        <title>Whole genome shotgun sequence of Sinosporangium siamense NBRC 109515.</title>
        <authorList>
            <person name="Komaki H."/>
            <person name="Tamura T."/>
        </authorList>
    </citation>
    <scope>NUCLEOTIDE SEQUENCE</scope>
    <source>
        <strain evidence="4">NBRC 109515</strain>
    </source>
</reference>
<evidence type="ECO:0000313" key="5">
    <source>
        <dbReference type="Proteomes" id="UP000606172"/>
    </source>
</evidence>
<proteinExistence type="inferred from homology"/>
<dbReference type="InterPro" id="IPR037185">
    <property type="entry name" value="EmrE-like"/>
</dbReference>